<organism evidence="3 4">
    <name type="scientific">Ruegeria pomeroyi</name>
    <dbReference type="NCBI Taxonomy" id="89184"/>
    <lineage>
        <taxon>Bacteria</taxon>
        <taxon>Pseudomonadati</taxon>
        <taxon>Pseudomonadota</taxon>
        <taxon>Alphaproteobacteria</taxon>
        <taxon>Rhodobacterales</taxon>
        <taxon>Roseobacteraceae</taxon>
        <taxon>Ruegeria</taxon>
    </lineage>
</organism>
<keyword evidence="1" id="KW-0812">Transmembrane</keyword>
<feature type="transmembrane region" description="Helical" evidence="1">
    <location>
        <begin position="135"/>
        <end position="154"/>
    </location>
</feature>
<gene>
    <name evidence="3" type="ORF">HW564_14540</name>
</gene>
<reference evidence="3 4" key="1">
    <citation type="journal article" date="2020" name="Proc. Natl. Acad. Sci. U.S.A.">
        <title>Ecological drivers of bacterial community assembly in synthetic phycospheres.</title>
        <authorList>
            <person name="Fu H."/>
            <person name="Uchimiya M."/>
            <person name="Gore J."/>
            <person name="Moran M.A."/>
        </authorList>
    </citation>
    <scope>NUCLEOTIDE SEQUENCE [LARGE SCALE GENOMIC DNA]</scope>
    <source>
        <strain evidence="3">HF-Din03</strain>
    </source>
</reference>
<feature type="transmembrane region" description="Helical" evidence="1">
    <location>
        <begin position="98"/>
        <end position="123"/>
    </location>
</feature>
<accession>A0A850LJQ5</accession>
<feature type="transmembrane region" description="Helical" evidence="1">
    <location>
        <begin position="20"/>
        <end position="37"/>
    </location>
</feature>
<evidence type="ECO:0000259" key="2">
    <source>
        <dbReference type="Pfam" id="PF07331"/>
    </source>
</evidence>
<evidence type="ECO:0000313" key="4">
    <source>
        <dbReference type="Proteomes" id="UP000565723"/>
    </source>
</evidence>
<feature type="domain" description="DUF1468" evidence="2">
    <location>
        <begin position="21"/>
        <end position="159"/>
    </location>
</feature>
<feature type="transmembrane region" description="Helical" evidence="1">
    <location>
        <begin position="57"/>
        <end position="77"/>
    </location>
</feature>
<dbReference type="RefSeq" id="WP_011241901.1">
    <property type="nucleotide sequence ID" value="NZ_JABXIY010000041.1"/>
</dbReference>
<sequence>MTRLKTFQELFRRDRRPGDLVFAYIFLGFCLFLLFNLRDQAQWLDNAKTVAQPAFWPTVAVVGMTLFAGLHLVGSLVSPRIPGRLKEGAFWIRSGEYVVYFLIYVWCVPIVGYLLSTIVFAVFLTIRLGYRSKQALGFAAFFGFAVVLVFRAGLQVKIPPGQIYEHLPDAIRTFAMVYL</sequence>
<proteinExistence type="predicted"/>
<dbReference type="Pfam" id="PF07331">
    <property type="entry name" value="TctB"/>
    <property type="match status" value="1"/>
</dbReference>
<dbReference type="InterPro" id="IPR009936">
    <property type="entry name" value="DUF1468"/>
</dbReference>
<protein>
    <submittedName>
        <fullName evidence="3">Tripartite tricarboxylate transporter TctB family protein</fullName>
    </submittedName>
</protein>
<dbReference type="Proteomes" id="UP000565723">
    <property type="component" value="Unassembled WGS sequence"/>
</dbReference>
<keyword evidence="1" id="KW-0472">Membrane</keyword>
<evidence type="ECO:0000256" key="1">
    <source>
        <dbReference type="SAM" id="Phobius"/>
    </source>
</evidence>
<dbReference type="EMBL" id="JABXIY010000041">
    <property type="protein sequence ID" value="NVK98143.1"/>
    <property type="molecule type" value="Genomic_DNA"/>
</dbReference>
<keyword evidence="1" id="KW-1133">Transmembrane helix</keyword>
<comment type="caution">
    <text evidence="3">The sequence shown here is derived from an EMBL/GenBank/DDBJ whole genome shotgun (WGS) entry which is preliminary data.</text>
</comment>
<evidence type="ECO:0000313" key="3">
    <source>
        <dbReference type="EMBL" id="NVK98143.1"/>
    </source>
</evidence>
<dbReference type="AlphaFoldDB" id="A0A850LJQ5"/>
<name>A0A850LJQ5_9RHOB</name>